<evidence type="ECO:0000313" key="1">
    <source>
        <dbReference type="EMBL" id="JAG40968.1"/>
    </source>
</evidence>
<gene>
    <name evidence="1" type="primary">menD_6</name>
    <name evidence="1" type="ORF">CM83_28455</name>
</gene>
<proteinExistence type="predicted"/>
<dbReference type="EMBL" id="GBHO01002636">
    <property type="protein sequence ID" value="JAG40968.1"/>
    <property type="molecule type" value="Transcribed_RNA"/>
</dbReference>
<dbReference type="Pfam" id="PF14223">
    <property type="entry name" value="Retrotran_gag_2"/>
    <property type="match status" value="1"/>
</dbReference>
<sequence length="123" mass="14139">MGTISQPPIARLMGRENYNTWRIAVEASLQLDDLWMVIENELPTDKKDKTWTTKDQKARAKIILLVDPVNYSHVSEAKTVKEAWSNLQKAFQDSGLVRRIGLLRQLVTTQLVNLLSKYGRICR</sequence>
<name>A0A0A9ZC96_LYGHE</name>
<reference evidence="1" key="1">
    <citation type="journal article" date="2014" name="PLoS ONE">
        <title>Transcriptome-Based Identification of ABC Transporters in the Western Tarnished Plant Bug Lygus hesperus.</title>
        <authorList>
            <person name="Hull J.J."/>
            <person name="Chaney K."/>
            <person name="Geib S.M."/>
            <person name="Fabrick J.A."/>
            <person name="Brent C.S."/>
            <person name="Walsh D."/>
            <person name="Lavine L.C."/>
        </authorList>
    </citation>
    <scope>NUCLEOTIDE SEQUENCE</scope>
</reference>
<organism evidence="1">
    <name type="scientific">Lygus hesperus</name>
    <name type="common">Western plant bug</name>
    <dbReference type="NCBI Taxonomy" id="30085"/>
    <lineage>
        <taxon>Eukaryota</taxon>
        <taxon>Metazoa</taxon>
        <taxon>Ecdysozoa</taxon>
        <taxon>Arthropoda</taxon>
        <taxon>Hexapoda</taxon>
        <taxon>Insecta</taxon>
        <taxon>Pterygota</taxon>
        <taxon>Neoptera</taxon>
        <taxon>Paraneoptera</taxon>
        <taxon>Hemiptera</taxon>
        <taxon>Heteroptera</taxon>
        <taxon>Panheteroptera</taxon>
        <taxon>Cimicomorpha</taxon>
        <taxon>Miridae</taxon>
        <taxon>Mirini</taxon>
        <taxon>Lygus</taxon>
    </lineage>
</organism>
<protein>
    <submittedName>
        <fullName evidence="1">2-succinyl-5-enolpyruvyl-6-hydroxy-3-cyclohexene-1-carboxylate synthase</fullName>
    </submittedName>
</protein>
<reference evidence="1" key="2">
    <citation type="submission" date="2014-07" db="EMBL/GenBank/DDBJ databases">
        <authorList>
            <person name="Hull J."/>
        </authorList>
    </citation>
    <scope>NUCLEOTIDE SEQUENCE</scope>
</reference>
<dbReference type="AlphaFoldDB" id="A0A0A9ZC96"/>
<accession>A0A0A9ZC96</accession>